<proteinExistence type="predicted"/>
<dbReference type="SMART" id="SM00342">
    <property type="entry name" value="HTH_ARAC"/>
    <property type="match status" value="1"/>
</dbReference>
<dbReference type="Gene3D" id="1.10.10.60">
    <property type="entry name" value="Homeodomain-like"/>
    <property type="match status" value="1"/>
</dbReference>
<dbReference type="InterPro" id="IPR037923">
    <property type="entry name" value="HTH-like"/>
</dbReference>
<dbReference type="SUPFAM" id="SSF46689">
    <property type="entry name" value="Homeodomain-like"/>
    <property type="match status" value="2"/>
</dbReference>
<accession>A0AAW7XHC0</accession>
<gene>
    <name evidence="6" type="ORF">Q4490_04375</name>
</gene>
<dbReference type="InterPro" id="IPR009057">
    <property type="entry name" value="Homeodomain-like_sf"/>
</dbReference>
<dbReference type="RefSeq" id="WP_303548809.1">
    <property type="nucleotide sequence ID" value="NZ_JAUOPG010000002.1"/>
</dbReference>
<keyword evidence="1" id="KW-0805">Transcription regulation</keyword>
<dbReference type="InterPro" id="IPR018062">
    <property type="entry name" value="HTH_AraC-typ_CS"/>
</dbReference>
<dbReference type="InterPro" id="IPR050204">
    <property type="entry name" value="AraC_XylS_family_regulators"/>
</dbReference>
<dbReference type="PROSITE" id="PS00041">
    <property type="entry name" value="HTH_ARAC_FAMILY_1"/>
    <property type="match status" value="2"/>
</dbReference>
<dbReference type="GO" id="GO:0003700">
    <property type="term" value="F:DNA-binding transcription factor activity"/>
    <property type="evidence" value="ECO:0007669"/>
    <property type="project" value="InterPro"/>
</dbReference>
<sequence length="285" mass="32561">MNGSSKPQFWRDSRMPYVELRKVINGREVCYAPHSHTQWSLGAITEGQSTFLYRGNQLTLSEGNLVVINPHSVHACNPIKDQPWGYLMLYIDTDWLTNLRYEAGLLDKPHWEDIMTATMSDNGWYVGFSQMADCLLRSDRELLEKQTAVVEYLTALMHKLSYQTAQPRIKAPDKLQAVAEYVKANAALEVSLDSLCELSGYSPGHLIRSFKHHFGLTPHAYQINYRIQYGQRELKRGKPIAETAVNVGFADQPHFQRTFKKLLAATPMQYRQSLPNHQVDTTGDE</sequence>
<dbReference type="GO" id="GO:0043565">
    <property type="term" value="F:sequence-specific DNA binding"/>
    <property type="evidence" value="ECO:0007669"/>
    <property type="project" value="InterPro"/>
</dbReference>
<dbReference type="InterPro" id="IPR014710">
    <property type="entry name" value="RmlC-like_jellyroll"/>
</dbReference>
<comment type="caution">
    <text evidence="6">The sequence shown here is derived from an EMBL/GenBank/DDBJ whole genome shotgun (WGS) entry which is preliminary data.</text>
</comment>
<dbReference type="PANTHER" id="PTHR46796">
    <property type="entry name" value="HTH-TYPE TRANSCRIPTIONAL ACTIVATOR RHAS-RELATED"/>
    <property type="match status" value="1"/>
</dbReference>
<dbReference type="PROSITE" id="PS01124">
    <property type="entry name" value="HTH_ARAC_FAMILY_2"/>
    <property type="match status" value="1"/>
</dbReference>
<keyword evidence="4" id="KW-0804">Transcription</keyword>
<dbReference type="AlphaFoldDB" id="A0AAW7XHC0"/>
<dbReference type="InterPro" id="IPR018060">
    <property type="entry name" value="HTH_AraC"/>
</dbReference>
<evidence type="ECO:0000313" key="6">
    <source>
        <dbReference type="EMBL" id="MDO6452793.1"/>
    </source>
</evidence>
<protein>
    <submittedName>
        <fullName evidence="6">AraC family transcriptional regulator</fullName>
    </submittedName>
</protein>
<keyword evidence="3" id="KW-0010">Activator</keyword>
<evidence type="ECO:0000256" key="3">
    <source>
        <dbReference type="ARBA" id="ARBA00023159"/>
    </source>
</evidence>
<evidence type="ECO:0000256" key="1">
    <source>
        <dbReference type="ARBA" id="ARBA00023015"/>
    </source>
</evidence>
<feature type="domain" description="HTH araC/xylS-type" evidence="5">
    <location>
        <begin position="176"/>
        <end position="273"/>
    </location>
</feature>
<evidence type="ECO:0000313" key="7">
    <source>
        <dbReference type="Proteomes" id="UP001169862"/>
    </source>
</evidence>
<dbReference type="PANTHER" id="PTHR46796:SF2">
    <property type="entry name" value="TRANSCRIPTIONAL REGULATORY PROTEIN"/>
    <property type="match status" value="1"/>
</dbReference>
<name>A0AAW7XHC0_9GAMM</name>
<dbReference type="Gene3D" id="2.60.120.10">
    <property type="entry name" value="Jelly Rolls"/>
    <property type="match status" value="1"/>
</dbReference>
<dbReference type="SUPFAM" id="SSF51215">
    <property type="entry name" value="Regulatory protein AraC"/>
    <property type="match status" value="1"/>
</dbReference>
<dbReference type="InterPro" id="IPR003313">
    <property type="entry name" value="AraC-bd"/>
</dbReference>
<dbReference type="EMBL" id="JAUOPG010000002">
    <property type="protein sequence ID" value="MDO6452793.1"/>
    <property type="molecule type" value="Genomic_DNA"/>
</dbReference>
<evidence type="ECO:0000256" key="2">
    <source>
        <dbReference type="ARBA" id="ARBA00023125"/>
    </source>
</evidence>
<dbReference type="Proteomes" id="UP001169862">
    <property type="component" value="Unassembled WGS sequence"/>
</dbReference>
<dbReference type="InterPro" id="IPR020449">
    <property type="entry name" value="Tscrpt_reg_AraC-type_HTH"/>
</dbReference>
<organism evidence="6 7">
    <name type="scientific">Neptunomonas phycophila</name>
    <dbReference type="NCBI Taxonomy" id="1572645"/>
    <lineage>
        <taxon>Bacteria</taxon>
        <taxon>Pseudomonadati</taxon>
        <taxon>Pseudomonadota</taxon>
        <taxon>Gammaproteobacteria</taxon>
        <taxon>Oceanospirillales</taxon>
        <taxon>Oceanospirillaceae</taxon>
        <taxon>Neptunomonas</taxon>
    </lineage>
</organism>
<evidence type="ECO:0000256" key="4">
    <source>
        <dbReference type="ARBA" id="ARBA00023163"/>
    </source>
</evidence>
<dbReference type="Pfam" id="PF12833">
    <property type="entry name" value="HTH_18"/>
    <property type="match status" value="1"/>
</dbReference>
<dbReference type="Pfam" id="PF02311">
    <property type="entry name" value="AraC_binding"/>
    <property type="match status" value="1"/>
</dbReference>
<keyword evidence="2" id="KW-0238">DNA-binding</keyword>
<dbReference type="PRINTS" id="PR00032">
    <property type="entry name" value="HTHARAC"/>
</dbReference>
<reference evidence="6" key="1">
    <citation type="submission" date="2023-07" db="EMBL/GenBank/DDBJ databases">
        <title>Genome content predicts the carbon catabolic preferences of heterotrophic bacteria.</title>
        <authorList>
            <person name="Gralka M."/>
        </authorList>
    </citation>
    <scope>NUCLEOTIDE SEQUENCE</scope>
    <source>
        <strain evidence="6">I2M16</strain>
    </source>
</reference>
<evidence type="ECO:0000259" key="5">
    <source>
        <dbReference type="PROSITE" id="PS01124"/>
    </source>
</evidence>